<dbReference type="AlphaFoldDB" id="A0A3S4X407"/>
<accession>A0A3S4X407</accession>
<feature type="domain" description="CdiI immunity protein" evidence="2">
    <location>
        <begin position="6"/>
        <end position="95"/>
    </location>
</feature>
<dbReference type="InterPro" id="IPR041129">
    <property type="entry name" value="CdiI_2"/>
</dbReference>
<evidence type="ECO:0000313" key="5">
    <source>
        <dbReference type="Proteomes" id="UP000281904"/>
    </source>
</evidence>
<evidence type="ECO:0000313" key="6">
    <source>
        <dbReference type="Proteomes" id="UP000624159"/>
    </source>
</evidence>
<feature type="region of interest" description="Disordered" evidence="1">
    <location>
        <begin position="105"/>
        <end position="133"/>
    </location>
</feature>
<protein>
    <recommendedName>
        <fullName evidence="2">CdiI immunity protein domain-containing protein</fullName>
    </recommendedName>
</protein>
<dbReference type="Proteomes" id="UP000624159">
    <property type="component" value="Unassembled WGS sequence"/>
</dbReference>
<feature type="compositionally biased region" description="Polar residues" evidence="1">
    <location>
        <begin position="113"/>
        <end position="127"/>
    </location>
</feature>
<keyword evidence="6" id="KW-1185">Reference proteome</keyword>
<sequence length="133" mass="14995">MRKLNLNELGCFITIYFGQDYDLIDDSNEIEPKISAFLNSSDTANWHGLLADIDLLVEESDDLDSEFMQQFGFEFDPALWGTSPANFLQLVKSKLLQALSEYTDDGMRPQSARGGQTDTQYANSQKNKLGREA</sequence>
<dbReference type="Proteomes" id="UP000281904">
    <property type="component" value="Chromosome"/>
</dbReference>
<gene>
    <name evidence="3" type="ORF">I5U13_20165</name>
    <name evidence="4" type="ORF">NCTC10036_04056</name>
</gene>
<name>A0A3S4X407_SERRU</name>
<reference evidence="4 5" key="1">
    <citation type="submission" date="2018-12" db="EMBL/GenBank/DDBJ databases">
        <authorList>
            <consortium name="Pathogen Informatics"/>
        </authorList>
    </citation>
    <scope>NUCLEOTIDE SEQUENCE [LARGE SCALE GENOMIC DNA]</scope>
    <source>
        <strain evidence="4 5">NCTC10036</strain>
    </source>
</reference>
<evidence type="ECO:0000256" key="1">
    <source>
        <dbReference type="SAM" id="MobiDB-lite"/>
    </source>
</evidence>
<evidence type="ECO:0000313" key="4">
    <source>
        <dbReference type="EMBL" id="VEI70603.1"/>
    </source>
</evidence>
<proteinExistence type="predicted"/>
<organism evidence="4 5">
    <name type="scientific">Serratia rubidaea</name>
    <name type="common">Serratia marinorubra</name>
    <dbReference type="NCBI Taxonomy" id="61652"/>
    <lineage>
        <taxon>Bacteria</taxon>
        <taxon>Pseudomonadati</taxon>
        <taxon>Pseudomonadota</taxon>
        <taxon>Gammaproteobacteria</taxon>
        <taxon>Enterobacterales</taxon>
        <taxon>Yersiniaceae</taxon>
        <taxon>Serratia</taxon>
    </lineage>
</organism>
<reference evidence="3 6" key="2">
    <citation type="submission" date="2020-11" db="EMBL/GenBank/DDBJ databases">
        <title>Enhanced detection system for hospital associated transmission using whole genome sequencing surveillance.</title>
        <authorList>
            <person name="Harrison L.H."/>
            <person name="Van Tyne D."/>
            <person name="Marsh J.W."/>
            <person name="Griffith M.P."/>
            <person name="Snyder D.J."/>
            <person name="Cooper V.S."/>
            <person name="Mustapha M."/>
        </authorList>
    </citation>
    <scope>NUCLEOTIDE SEQUENCE [LARGE SCALE GENOMIC DNA]</scope>
    <source>
        <strain evidence="3 6">SER00230</strain>
    </source>
</reference>
<dbReference type="EMBL" id="JADULK010000013">
    <property type="protein sequence ID" value="MBH1931974.1"/>
    <property type="molecule type" value="Genomic_DNA"/>
</dbReference>
<dbReference type="RefSeq" id="WP_126532733.1">
    <property type="nucleotide sequence ID" value="NZ_JADULK010000013.1"/>
</dbReference>
<dbReference type="EMBL" id="LR134493">
    <property type="protein sequence ID" value="VEI70603.1"/>
    <property type="molecule type" value="Genomic_DNA"/>
</dbReference>
<evidence type="ECO:0000313" key="3">
    <source>
        <dbReference type="EMBL" id="MBH1931974.1"/>
    </source>
</evidence>
<evidence type="ECO:0000259" key="2">
    <source>
        <dbReference type="Pfam" id="PF18593"/>
    </source>
</evidence>
<dbReference type="Pfam" id="PF18593">
    <property type="entry name" value="CdiI_2"/>
    <property type="match status" value="1"/>
</dbReference>